<organism evidence="5 6">
    <name type="scientific">Georgenia muralis</name>
    <dbReference type="NCBI Taxonomy" id="154117"/>
    <lineage>
        <taxon>Bacteria</taxon>
        <taxon>Bacillati</taxon>
        <taxon>Actinomycetota</taxon>
        <taxon>Actinomycetes</taxon>
        <taxon>Micrococcales</taxon>
        <taxon>Bogoriellaceae</taxon>
        <taxon>Georgenia</taxon>
    </lineage>
</organism>
<dbReference type="AlphaFoldDB" id="A0A3N4Z5K9"/>
<keyword evidence="2" id="KW-0378">Hydrolase</keyword>
<dbReference type="OrthoDB" id="9759709at2"/>
<evidence type="ECO:0000313" key="5">
    <source>
        <dbReference type="EMBL" id="RPF27076.1"/>
    </source>
</evidence>
<evidence type="ECO:0000256" key="1">
    <source>
        <dbReference type="ARBA" id="ARBA00009902"/>
    </source>
</evidence>
<dbReference type="Pfam" id="PF00251">
    <property type="entry name" value="Glyco_hydro_32N"/>
    <property type="match status" value="1"/>
</dbReference>
<name>A0A3N4Z5K9_9MICO</name>
<dbReference type="PANTHER" id="PTHR43101:SF1">
    <property type="entry name" value="BETA-FRUCTOSIDASE"/>
    <property type="match status" value="1"/>
</dbReference>
<proteinExistence type="inferred from homology"/>
<dbReference type="InterPro" id="IPR051214">
    <property type="entry name" value="GH32_Enzymes"/>
</dbReference>
<comment type="caution">
    <text evidence="5">The sequence shown here is derived from an EMBL/GenBank/DDBJ whole genome shotgun (WGS) entry which is preliminary data.</text>
</comment>
<dbReference type="Proteomes" id="UP000280726">
    <property type="component" value="Unassembled WGS sequence"/>
</dbReference>
<reference evidence="5 6" key="1">
    <citation type="submission" date="2018-11" db="EMBL/GenBank/DDBJ databases">
        <title>Sequencing the genomes of 1000 actinobacteria strains.</title>
        <authorList>
            <person name="Klenk H.-P."/>
        </authorList>
    </citation>
    <scope>NUCLEOTIDE SEQUENCE [LARGE SCALE GENOMIC DNA]</scope>
    <source>
        <strain evidence="5 6">DSM 14418</strain>
    </source>
</reference>
<evidence type="ECO:0000259" key="4">
    <source>
        <dbReference type="Pfam" id="PF00251"/>
    </source>
</evidence>
<evidence type="ECO:0000256" key="3">
    <source>
        <dbReference type="ARBA" id="ARBA00023295"/>
    </source>
</evidence>
<accession>A0A3N4Z5K9</accession>
<dbReference type="InterPro" id="IPR013148">
    <property type="entry name" value="Glyco_hydro_32_N"/>
</dbReference>
<dbReference type="InterPro" id="IPR023296">
    <property type="entry name" value="Glyco_hydro_beta-prop_sf"/>
</dbReference>
<gene>
    <name evidence="5" type="ORF">EDD32_1538</name>
</gene>
<evidence type="ECO:0000256" key="2">
    <source>
        <dbReference type="ARBA" id="ARBA00022801"/>
    </source>
</evidence>
<dbReference type="GO" id="GO:0016798">
    <property type="term" value="F:hydrolase activity, acting on glycosyl bonds"/>
    <property type="evidence" value="ECO:0007669"/>
    <property type="project" value="UniProtKB-KW"/>
</dbReference>
<feature type="domain" description="Glycosyl hydrolase family 32 N-terminal" evidence="4">
    <location>
        <begin position="20"/>
        <end position="286"/>
    </location>
</feature>
<evidence type="ECO:0000313" key="6">
    <source>
        <dbReference type="Proteomes" id="UP000280726"/>
    </source>
</evidence>
<keyword evidence="6" id="KW-1185">Reference proteome</keyword>
<keyword evidence="3" id="KW-0326">Glycosidase</keyword>
<sequence length="312" mass="34971">MSLRLPDHWVWDSWPAFDGNHHHLFFLRASRALHDPDRRHLRASVGHARSTDLRTWELLPDALVPADPPAWDDQATWTGSVVQAPDGTWRMFYTGVDREGRGLVQRVGVAVSEDLITWHRRPGPVTEADPRWYEKLDLEAWIDEAWRDPWVLADPDGDGWHMLVTARVPDGDPDGRSVIGHARSADLETWQVQPPLTTPAGFGQMEVPQVAVVDGLPVLVFCCWPDRMSEERRASAPSGGMWVVPGASLLGPWDLTRATTFDHPSLYAARLVERTPGDWVLLGFRDKEDGAFVGEIADPLPVVRDGDTLRLA</sequence>
<dbReference type="CDD" id="cd18609">
    <property type="entry name" value="GH32-like"/>
    <property type="match status" value="1"/>
</dbReference>
<dbReference type="SUPFAM" id="SSF75005">
    <property type="entry name" value="Arabinanase/levansucrase/invertase"/>
    <property type="match status" value="1"/>
</dbReference>
<comment type="similarity">
    <text evidence="1">Belongs to the glycosyl hydrolase 32 family.</text>
</comment>
<protein>
    <submittedName>
        <fullName evidence="5">Beta-fructofuranosidase</fullName>
    </submittedName>
</protein>
<dbReference type="Gene3D" id="2.115.10.20">
    <property type="entry name" value="Glycosyl hydrolase domain, family 43"/>
    <property type="match status" value="1"/>
</dbReference>
<dbReference type="RefSeq" id="WP_123916364.1">
    <property type="nucleotide sequence ID" value="NZ_RKRA01000001.1"/>
</dbReference>
<dbReference type="PANTHER" id="PTHR43101">
    <property type="entry name" value="BETA-FRUCTOSIDASE"/>
    <property type="match status" value="1"/>
</dbReference>
<dbReference type="EMBL" id="RKRA01000001">
    <property type="protein sequence ID" value="RPF27076.1"/>
    <property type="molecule type" value="Genomic_DNA"/>
</dbReference>